<feature type="transmembrane region" description="Helical" evidence="5">
    <location>
        <begin position="221"/>
        <end position="240"/>
    </location>
</feature>
<dbReference type="EMBL" id="HBUF01189246">
    <property type="protein sequence ID" value="CAG6657686.1"/>
    <property type="molecule type" value="Transcribed_RNA"/>
</dbReference>
<feature type="domain" description="TMEM205-like" evidence="6">
    <location>
        <begin position="158"/>
        <end position="250"/>
    </location>
</feature>
<evidence type="ECO:0000256" key="2">
    <source>
        <dbReference type="ARBA" id="ARBA00022692"/>
    </source>
</evidence>
<dbReference type="EMBL" id="HBUF01514852">
    <property type="protein sequence ID" value="CAG6747576.1"/>
    <property type="molecule type" value="Transcribed_RNA"/>
</dbReference>
<reference evidence="7" key="1">
    <citation type="submission" date="2021-05" db="EMBL/GenBank/DDBJ databases">
        <authorList>
            <person name="Alioto T."/>
            <person name="Alioto T."/>
            <person name="Gomez Garrido J."/>
        </authorList>
    </citation>
    <scope>NUCLEOTIDE SEQUENCE</scope>
</reference>
<dbReference type="InterPro" id="IPR053009">
    <property type="entry name" value="Xanthocillin_Biosynth-Assoc"/>
</dbReference>
<dbReference type="PANTHER" id="PTHR23241">
    <property type="entry name" value="LATE EMBRYOGENESIS ABUNDANT PLANTS LEA-RELATED"/>
    <property type="match status" value="1"/>
</dbReference>
<dbReference type="EMBL" id="HBUF01189245">
    <property type="protein sequence ID" value="CAG6657685.1"/>
    <property type="molecule type" value="Transcribed_RNA"/>
</dbReference>
<dbReference type="EMBL" id="HBUF01514850">
    <property type="protein sequence ID" value="CAG6747574.1"/>
    <property type="molecule type" value="Transcribed_RNA"/>
</dbReference>
<evidence type="ECO:0000259" key="6">
    <source>
        <dbReference type="Pfam" id="PF13664"/>
    </source>
</evidence>
<proteinExistence type="predicted"/>
<sequence length="319" mass="36434">MTNFTNELSSLKETHLAEPLIKPKISENTSEPVRHPSHISKYNHQFSRYKRFLLKSPPPRLDANGSEELADAPMDILAASTVITKDVLEFFSKLFTRLYHSRFFKVLVSTTQPAHVIALVSVLVVATILVPSSSSQTSHNSHAHLRPHPFTRFSYLCAFSLHIGSQFWMTFMSGLSLYFSLPRHAFGEVQKVLFPKYFTLNSVLSMIILVQFIRVHPLWDLYTYLQVGTLSLCFLLELLIRLYIVPPVIHLITVKTELESAAGVGQEIGRYKLGQLIHCPHYMKLHHTFRKLHFITAMGNIMTISCSAFHLHYIAINML</sequence>
<comment type="subcellular location">
    <subcellularLocation>
        <location evidence="1">Membrane</location>
    </subcellularLocation>
</comment>
<dbReference type="Pfam" id="PF13664">
    <property type="entry name" value="DUF4149"/>
    <property type="match status" value="1"/>
</dbReference>
<dbReference type="InterPro" id="IPR025423">
    <property type="entry name" value="TMEM205-like"/>
</dbReference>
<feature type="transmembrane region" description="Helical" evidence="5">
    <location>
        <begin position="193"/>
        <end position="215"/>
    </location>
</feature>
<accession>A0A8D8RUS3</accession>
<dbReference type="EMBL" id="HBUF01514849">
    <property type="protein sequence ID" value="CAG6747573.1"/>
    <property type="molecule type" value="Transcribed_RNA"/>
</dbReference>
<dbReference type="EMBL" id="HBUF01006601">
    <property type="protein sequence ID" value="CAG6607124.1"/>
    <property type="molecule type" value="Transcribed_RNA"/>
</dbReference>
<dbReference type="GO" id="GO:0016020">
    <property type="term" value="C:membrane"/>
    <property type="evidence" value="ECO:0007669"/>
    <property type="project" value="UniProtKB-SubCell"/>
</dbReference>
<dbReference type="EMBL" id="HBUF01006602">
    <property type="protein sequence ID" value="CAG6607125.1"/>
    <property type="molecule type" value="Transcribed_RNA"/>
</dbReference>
<feature type="transmembrane region" description="Helical" evidence="5">
    <location>
        <begin position="114"/>
        <end position="133"/>
    </location>
</feature>
<feature type="transmembrane region" description="Helical" evidence="5">
    <location>
        <begin position="292"/>
        <end position="316"/>
    </location>
</feature>
<name>A0A8D8RUS3_9HEMI</name>
<keyword evidence="4 5" id="KW-0472">Membrane</keyword>
<protein>
    <submittedName>
        <fullName evidence="7">Transmembrane protein 205</fullName>
    </submittedName>
</protein>
<dbReference type="PANTHER" id="PTHR23241:SF102">
    <property type="entry name" value="LD23009P"/>
    <property type="match status" value="1"/>
</dbReference>
<keyword evidence="2 5" id="KW-0812">Transmembrane</keyword>
<keyword evidence="3 5" id="KW-1133">Transmembrane helix</keyword>
<evidence type="ECO:0000256" key="5">
    <source>
        <dbReference type="SAM" id="Phobius"/>
    </source>
</evidence>
<dbReference type="AlphaFoldDB" id="A0A8D8RUS3"/>
<dbReference type="EMBL" id="HBUF01514851">
    <property type="protein sequence ID" value="CAG6747575.1"/>
    <property type="molecule type" value="Transcribed_RNA"/>
</dbReference>
<evidence type="ECO:0000313" key="7">
    <source>
        <dbReference type="EMBL" id="CAG6657685.1"/>
    </source>
</evidence>
<feature type="transmembrane region" description="Helical" evidence="5">
    <location>
        <begin position="153"/>
        <end position="181"/>
    </location>
</feature>
<dbReference type="EMBL" id="HBUF01006600">
    <property type="protein sequence ID" value="CAG6607123.1"/>
    <property type="molecule type" value="Transcribed_RNA"/>
</dbReference>
<organism evidence="7">
    <name type="scientific">Cacopsylla melanoneura</name>
    <dbReference type="NCBI Taxonomy" id="428564"/>
    <lineage>
        <taxon>Eukaryota</taxon>
        <taxon>Metazoa</taxon>
        <taxon>Ecdysozoa</taxon>
        <taxon>Arthropoda</taxon>
        <taxon>Hexapoda</taxon>
        <taxon>Insecta</taxon>
        <taxon>Pterygota</taxon>
        <taxon>Neoptera</taxon>
        <taxon>Paraneoptera</taxon>
        <taxon>Hemiptera</taxon>
        <taxon>Sternorrhyncha</taxon>
        <taxon>Psylloidea</taxon>
        <taxon>Psyllidae</taxon>
        <taxon>Psyllinae</taxon>
        <taxon>Cacopsylla</taxon>
    </lineage>
</organism>
<evidence type="ECO:0000256" key="4">
    <source>
        <dbReference type="ARBA" id="ARBA00023136"/>
    </source>
</evidence>
<evidence type="ECO:0000256" key="1">
    <source>
        <dbReference type="ARBA" id="ARBA00004370"/>
    </source>
</evidence>
<evidence type="ECO:0000256" key="3">
    <source>
        <dbReference type="ARBA" id="ARBA00022989"/>
    </source>
</evidence>
<dbReference type="EMBL" id="HBUF01514848">
    <property type="protein sequence ID" value="CAG6747572.1"/>
    <property type="molecule type" value="Transcribed_RNA"/>
</dbReference>